<dbReference type="GO" id="GO:0003676">
    <property type="term" value="F:nucleic acid binding"/>
    <property type="evidence" value="ECO:0007669"/>
    <property type="project" value="InterPro"/>
</dbReference>
<dbReference type="InterPro" id="IPR039537">
    <property type="entry name" value="Retrotran_Ty1/copia-like"/>
</dbReference>
<dbReference type="PANTHER" id="PTHR42648:SF18">
    <property type="entry name" value="RETROTRANSPOSON, UNCLASSIFIED-LIKE PROTEIN"/>
    <property type="match status" value="1"/>
</dbReference>
<sequence length="568" mass="64673">MKAILSAHDLWEIVESGYAASQDITLDEVNFEKVSNATTAKQLWEKLQAAYKGKEQAKKVRLQSLRGEFEAVQMKETEKVSDHISRVMGIANQVRRLDEKVTDLKIIEKILRLVTEKFDYVVTAIEESKDLEDMIVKELSDSLEAHEEKLNRRKKESLEQVLQSTLSLNDKEQKGGASQGGQGRGRGCGRGQGLGRGGRSAENINQNEDKKVNEEVETTLWLAYTKMKNEEKHSWYLDTEANNRMCGNKEVLVKLDEKVSGTSTFGDSSKIPVRDSSWLWHLRFGHMNFGGLKAMASRRMVKGLPSMNQPDQLCEGCLLGSPQQNEVVERKSRTILNMARGMMKTKKMLREFWAEAVKCAVYLLNCCTTKAIDNKTLIELWSGRKPSVHHLKVFGSIAFAHIHDEKRTKLDDKCKKYVFVGYDSRTKGYRLYDPNGNKAMINEDDEDERQKIITPPASPTCGENASLEGSSREGPLQTRRRSDIYRETEEIEGTNAVTLLCLFADSKPIHFNKATKDTKWRRAMDEEMNEIKKNDTWELVNLPQGHATIKVKTGVQREEEFQRRSGNI</sequence>
<evidence type="ECO:0008006" key="6">
    <source>
        <dbReference type="Google" id="ProtNLM"/>
    </source>
</evidence>
<feature type="domain" description="Retroviral polymerase SH3-like" evidence="3">
    <location>
        <begin position="396"/>
        <end position="444"/>
    </location>
</feature>
<dbReference type="Pfam" id="PF13976">
    <property type="entry name" value="gag_pre-integrs"/>
    <property type="match status" value="1"/>
</dbReference>
<keyword evidence="5" id="KW-1185">Reference proteome</keyword>
<evidence type="ECO:0000259" key="2">
    <source>
        <dbReference type="Pfam" id="PF13976"/>
    </source>
</evidence>
<dbReference type="EMBL" id="BPVZ01000006">
    <property type="protein sequence ID" value="GKU92319.1"/>
    <property type="molecule type" value="Genomic_DNA"/>
</dbReference>
<dbReference type="Pfam" id="PF14223">
    <property type="entry name" value="Retrotran_gag_2"/>
    <property type="match status" value="1"/>
</dbReference>
<dbReference type="InterPro" id="IPR036397">
    <property type="entry name" value="RNaseH_sf"/>
</dbReference>
<dbReference type="InterPro" id="IPR025724">
    <property type="entry name" value="GAG-pre-integrase_dom"/>
</dbReference>
<gene>
    <name evidence="4" type="ORF">SLEP1_g6063</name>
</gene>
<evidence type="ECO:0000313" key="4">
    <source>
        <dbReference type="EMBL" id="GKU92319.1"/>
    </source>
</evidence>
<comment type="caution">
    <text evidence="4">The sequence shown here is derived from an EMBL/GenBank/DDBJ whole genome shotgun (WGS) entry which is preliminary data.</text>
</comment>
<accession>A0AAV5I4L8</accession>
<feature type="domain" description="GAG-pre-integrase" evidence="2">
    <location>
        <begin position="273"/>
        <end position="320"/>
    </location>
</feature>
<evidence type="ECO:0000259" key="3">
    <source>
        <dbReference type="Pfam" id="PF25597"/>
    </source>
</evidence>
<dbReference type="Pfam" id="PF25597">
    <property type="entry name" value="SH3_retrovirus"/>
    <property type="match status" value="1"/>
</dbReference>
<feature type="region of interest" description="Disordered" evidence="1">
    <location>
        <begin position="165"/>
        <end position="211"/>
    </location>
</feature>
<dbReference type="AlphaFoldDB" id="A0AAV5I4L8"/>
<protein>
    <recommendedName>
        <fullName evidence="6">GAG-pre-integrase domain-containing protein</fullName>
    </recommendedName>
</protein>
<dbReference type="Proteomes" id="UP001054252">
    <property type="component" value="Unassembled WGS sequence"/>
</dbReference>
<proteinExistence type="predicted"/>
<reference evidence="4 5" key="1">
    <citation type="journal article" date="2021" name="Commun. Biol.">
        <title>The genome of Shorea leprosula (Dipterocarpaceae) highlights the ecological relevance of drought in aseasonal tropical rainforests.</title>
        <authorList>
            <person name="Ng K.K.S."/>
            <person name="Kobayashi M.J."/>
            <person name="Fawcett J.A."/>
            <person name="Hatakeyama M."/>
            <person name="Paape T."/>
            <person name="Ng C.H."/>
            <person name="Ang C.C."/>
            <person name="Tnah L.H."/>
            <person name="Lee C.T."/>
            <person name="Nishiyama T."/>
            <person name="Sese J."/>
            <person name="O'Brien M.J."/>
            <person name="Copetti D."/>
            <person name="Mohd Noor M.I."/>
            <person name="Ong R.C."/>
            <person name="Putra M."/>
            <person name="Sireger I.Z."/>
            <person name="Indrioko S."/>
            <person name="Kosugi Y."/>
            <person name="Izuno A."/>
            <person name="Isagi Y."/>
            <person name="Lee S.L."/>
            <person name="Shimizu K.K."/>
        </authorList>
    </citation>
    <scope>NUCLEOTIDE SEQUENCE [LARGE SCALE GENOMIC DNA]</scope>
    <source>
        <strain evidence="4">214</strain>
    </source>
</reference>
<feature type="compositionally biased region" description="Gly residues" evidence="1">
    <location>
        <begin position="177"/>
        <end position="198"/>
    </location>
</feature>
<dbReference type="SUPFAM" id="SSF53098">
    <property type="entry name" value="Ribonuclease H-like"/>
    <property type="match status" value="1"/>
</dbReference>
<dbReference type="PANTHER" id="PTHR42648">
    <property type="entry name" value="TRANSPOSASE, PUTATIVE-RELATED"/>
    <property type="match status" value="1"/>
</dbReference>
<organism evidence="4 5">
    <name type="scientific">Rubroshorea leprosula</name>
    <dbReference type="NCBI Taxonomy" id="152421"/>
    <lineage>
        <taxon>Eukaryota</taxon>
        <taxon>Viridiplantae</taxon>
        <taxon>Streptophyta</taxon>
        <taxon>Embryophyta</taxon>
        <taxon>Tracheophyta</taxon>
        <taxon>Spermatophyta</taxon>
        <taxon>Magnoliopsida</taxon>
        <taxon>eudicotyledons</taxon>
        <taxon>Gunneridae</taxon>
        <taxon>Pentapetalae</taxon>
        <taxon>rosids</taxon>
        <taxon>malvids</taxon>
        <taxon>Malvales</taxon>
        <taxon>Dipterocarpaceae</taxon>
        <taxon>Rubroshorea</taxon>
    </lineage>
</organism>
<dbReference type="InterPro" id="IPR012337">
    <property type="entry name" value="RNaseH-like_sf"/>
</dbReference>
<name>A0AAV5I4L8_9ROSI</name>
<dbReference type="InterPro" id="IPR057670">
    <property type="entry name" value="SH3_retrovirus"/>
</dbReference>
<evidence type="ECO:0000256" key="1">
    <source>
        <dbReference type="SAM" id="MobiDB-lite"/>
    </source>
</evidence>
<feature type="region of interest" description="Disordered" evidence="1">
    <location>
        <begin position="441"/>
        <end position="480"/>
    </location>
</feature>
<dbReference type="Gene3D" id="3.30.420.10">
    <property type="entry name" value="Ribonuclease H-like superfamily/Ribonuclease H"/>
    <property type="match status" value="1"/>
</dbReference>
<evidence type="ECO:0000313" key="5">
    <source>
        <dbReference type="Proteomes" id="UP001054252"/>
    </source>
</evidence>